<dbReference type="Proteomes" id="UP001549143">
    <property type="component" value="Unassembled WGS sequence"/>
</dbReference>
<name>A0ABV2KRU7_9HYPH</name>
<keyword evidence="2" id="KW-1185">Reference proteome</keyword>
<evidence type="ECO:0000313" key="2">
    <source>
        <dbReference type="Proteomes" id="UP001549143"/>
    </source>
</evidence>
<evidence type="ECO:0000313" key="1">
    <source>
        <dbReference type="EMBL" id="MET3662873.1"/>
    </source>
</evidence>
<reference evidence="1 2" key="1">
    <citation type="submission" date="2024-06" db="EMBL/GenBank/DDBJ databases">
        <title>Genomic Encyclopedia of Type Strains, Phase IV (KMG-IV): sequencing the most valuable type-strain genomes for metagenomic binning, comparative biology and taxonomic classification.</title>
        <authorList>
            <person name="Goeker M."/>
        </authorList>
    </citation>
    <scope>NUCLEOTIDE SEQUENCE [LARGE SCALE GENOMIC DNA]</scope>
    <source>
        <strain evidence="1 2">DSM 19730</strain>
    </source>
</reference>
<proteinExistence type="predicted"/>
<gene>
    <name evidence="1" type="ORF">ABID44_003224</name>
</gene>
<sequence length="113" mass="12455">MNEVINGNKNSNVTGLFNSNSRPIVSIDVERYKHLIDDPAIGEDEKEAFLHALWSIIVAFVDLGFGVHPLQEVCGESEHAVDELNEVFDRAKRTDSNCKNKVDGSPAGGLEME</sequence>
<dbReference type="EMBL" id="JBEPMN010000016">
    <property type="protein sequence ID" value="MET3662873.1"/>
    <property type="molecule type" value="Genomic_DNA"/>
</dbReference>
<dbReference type="RefSeq" id="WP_354152711.1">
    <property type="nucleotide sequence ID" value="NZ_JBEPMN010000016.1"/>
</dbReference>
<protein>
    <submittedName>
        <fullName evidence="1">Uncharacterized protein</fullName>
    </submittedName>
</protein>
<accession>A0ABV2KRU7</accession>
<comment type="caution">
    <text evidence="1">The sequence shown here is derived from an EMBL/GenBank/DDBJ whole genome shotgun (WGS) entry which is preliminary data.</text>
</comment>
<organism evidence="1 2">
    <name type="scientific">Aquamicrobium ahrensii</name>
    <dbReference type="NCBI Taxonomy" id="469551"/>
    <lineage>
        <taxon>Bacteria</taxon>
        <taxon>Pseudomonadati</taxon>
        <taxon>Pseudomonadota</taxon>
        <taxon>Alphaproteobacteria</taxon>
        <taxon>Hyphomicrobiales</taxon>
        <taxon>Phyllobacteriaceae</taxon>
        <taxon>Aquamicrobium</taxon>
    </lineage>
</organism>